<dbReference type="GO" id="GO:0030077">
    <property type="term" value="C:plasma membrane light-harvesting complex"/>
    <property type="evidence" value="ECO:0007669"/>
    <property type="project" value="InterPro"/>
</dbReference>
<evidence type="ECO:0000313" key="4">
    <source>
        <dbReference type="Proteomes" id="UP000320806"/>
    </source>
</evidence>
<comment type="caution">
    <text evidence="3">The sequence shown here is derived from an EMBL/GenBank/DDBJ whole genome shotgun (WGS) entry which is preliminary data.</text>
</comment>
<keyword evidence="4" id="KW-1185">Reference proteome</keyword>
<feature type="compositionally biased region" description="Low complexity" evidence="1">
    <location>
        <begin position="222"/>
        <end position="239"/>
    </location>
</feature>
<feature type="region of interest" description="Disordered" evidence="1">
    <location>
        <begin position="221"/>
        <end position="315"/>
    </location>
</feature>
<name>A0A542ED55_9MICO</name>
<dbReference type="RefSeq" id="WP_141927444.1">
    <property type="nucleotide sequence ID" value="NZ_BAABCI010000015.1"/>
</dbReference>
<dbReference type="SUPFAM" id="SSF50346">
    <property type="entry name" value="PRC-barrel domain"/>
    <property type="match status" value="1"/>
</dbReference>
<evidence type="ECO:0000256" key="1">
    <source>
        <dbReference type="SAM" id="MobiDB-lite"/>
    </source>
</evidence>
<dbReference type="Gene3D" id="3.90.50.10">
    <property type="entry name" value="Photosynthetic Reaction Center, subunit H, domain 2"/>
    <property type="match status" value="1"/>
</dbReference>
<feature type="domain" description="PRC-barrel" evidence="2">
    <location>
        <begin position="20"/>
        <end position="86"/>
    </location>
</feature>
<dbReference type="InterPro" id="IPR011033">
    <property type="entry name" value="PRC_barrel-like_sf"/>
</dbReference>
<evidence type="ECO:0000259" key="2">
    <source>
        <dbReference type="Pfam" id="PF05239"/>
    </source>
</evidence>
<gene>
    <name evidence="3" type="ORF">FB459_0662</name>
</gene>
<feature type="region of interest" description="Disordered" evidence="1">
    <location>
        <begin position="116"/>
        <end position="195"/>
    </location>
</feature>
<accession>A0A542ED55</accession>
<dbReference type="EMBL" id="VFMO01000001">
    <property type="protein sequence ID" value="TQJ13258.1"/>
    <property type="molecule type" value="Genomic_DNA"/>
</dbReference>
<dbReference type="AlphaFoldDB" id="A0A542ED55"/>
<dbReference type="InterPro" id="IPR014747">
    <property type="entry name" value="Bac_photo_RC_H_C"/>
</dbReference>
<dbReference type="OrthoDB" id="3712018at2"/>
<evidence type="ECO:0000313" key="3">
    <source>
        <dbReference type="EMBL" id="TQJ13258.1"/>
    </source>
</evidence>
<dbReference type="InterPro" id="IPR027275">
    <property type="entry name" value="PRC-brl_dom"/>
</dbReference>
<protein>
    <submittedName>
        <fullName evidence="3">PRC-barrel domain protein</fullName>
    </submittedName>
</protein>
<organism evidence="3 4">
    <name type="scientific">Yimella lutea</name>
    <dbReference type="NCBI Taxonomy" id="587872"/>
    <lineage>
        <taxon>Bacteria</taxon>
        <taxon>Bacillati</taxon>
        <taxon>Actinomycetota</taxon>
        <taxon>Actinomycetes</taxon>
        <taxon>Micrococcales</taxon>
        <taxon>Dermacoccaceae</taxon>
        <taxon>Yimella</taxon>
    </lineage>
</organism>
<dbReference type="GO" id="GO:0019684">
    <property type="term" value="P:photosynthesis, light reaction"/>
    <property type="evidence" value="ECO:0007669"/>
    <property type="project" value="InterPro"/>
</dbReference>
<reference evidence="3 4" key="1">
    <citation type="submission" date="2019-06" db="EMBL/GenBank/DDBJ databases">
        <title>Sequencing the genomes of 1000 actinobacteria strains.</title>
        <authorList>
            <person name="Klenk H.-P."/>
        </authorList>
    </citation>
    <scope>NUCLEOTIDE SEQUENCE [LARGE SCALE GENOMIC DNA]</scope>
    <source>
        <strain evidence="3 4">DSM 19828</strain>
    </source>
</reference>
<proteinExistence type="predicted"/>
<dbReference type="Proteomes" id="UP000320806">
    <property type="component" value="Unassembled WGS sequence"/>
</dbReference>
<sequence>MAHDNSPHEARRIRDEDLQRLTRATVLDSEGERIGGVDQIYVHDATGRPSWACVRTGLFRTRESLVPLDGVDLGGDEIRVPFTRDVVKNSPRVDSDDHLSSSEEGELHQYYRRHGWQGSAGSRQDEAGEGVSAENTDADRRAGQAAAAGAASGAAVGSSDEREARTPATVGDPDAVSRGDGVYAGTTTSSDDYPVTVESVEEIEAHDAPDEALVDQKPQNEAAVAGGAAGAVPDSPGDAYTGAGREHAEATPRSIGIDDDNPDGDLPGVHRSTPDVEQELPATDIPAAAVEPGPHDGPFPGGARADGTGGRRVSDYDEVRDGGYGIGSAAAIDDGAQPLGHPIRAWQDTMSFRGGSEAEWERDADVWFVDETAAQNAGFHPAD</sequence>
<dbReference type="Pfam" id="PF05239">
    <property type="entry name" value="PRC"/>
    <property type="match status" value="1"/>
</dbReference>
<feature type="compositionally biased region" description="Low complexity" evidence="1">
    <location>
        <begin position="143"/>
        <end position="158"/>
    </location>
</feature>